<dbReference type="Pfam" id="PF09903">
    <property type="entry name" value="DUF2130"/>
    <property type="match status" value="1"/>
</dbReference>
<sequence length="381" mass="44474">MNNHLVCPHCKKEIEISEAFRHQIQEEVGKELTEKHQKEIEDLRHKMQEEIQKKLHKQFEEEQEELKEELIESKERIAKFREQELDLRKKTRELEEQKEEMALEVEKRLSEEKKRIEETVLKRALEEHRLKDLEKEKVINDLKKALEEAQIKAAQGSQQLQGEVFELDIEDLLRTSFPQDSIEEVGKGIKGADVKHIVKSRMGKPCGVILWEIKRTKNWTDGWIDKLKTDVRNEKANVPVIVTTALPADIENGLGIKDGVWICSFNFILPLAMLLRDRLHDVAKERFIQNNRGSTTDLVYDYVTGHEFKQQVEALVEVFAEMQNQVHKERIAYEKSWKQREAQVRKLFLSTASIYGSMQGLIGSSMPQVRGLELDELESGE</sequence>
<accession>A0A0G0TCX0</accession>
<dbReference type="InterPro" id="IPR019219">
    <property type="entry name" value="DUF2130"/>
</dbReference>
<feature type="coiled-coil region" evidence="1">
    <location>
        <begin position="33"/>
        <end position="159"/>
    </location>
</feature>
<dbReference type="PATRIC" id="fig|1618482.3.peg.143"/>
<comment type="caution">
    <text evidence="2">The sequence shown here is derived from an EMBL/GenBank/DDBJ whole genome shotgun (WGS) entry which is preliminary data.</text>
</comment>
<reference evidence="2 3" key="1">
    <citation type="journal article" date="2015" name="Nature">
        <title>rRNA introns, odd ribosomes, and small enigmatic genomes across a large radiation of phyla.</title>
        <authorList>
            <person name="Brown C.T."/>
            <person name="Hug L.A."/>
            <person name="Thomas B.C."/>
            <person name="Sharon I."/>
            <person name="Castelle C.J."/>
            <person name="Singh A."/>
            <person name="Wilkins M.J."/>
            <person name="Williams K.H."/>
            <person name="Banfield J.F."/>
        </authorList>
    </citation>
    <scope>NUCLEOTIDE SEQUENCE [LARGE SCALE GENOMIC DNA]</scope>
</reference>
<evidence type="ECO:0000313" key="3">
    <source>
        <dbReference type="Proteomes" id="UP000034664"/>
    </source>
</evidence>
<proteinExistence type="predicted"/>
<dbReference type="EMBL" id="LBZM01000003">
    <property type="protein sequence ID" value="KKR72656.1"/>
    <property type="molecule type" value="Genomic_DNA"/>
</dbReference>
<gene>
    <name evidence="2" type="ORF">UU14_C0003G0019</name>
</gene>
<organism evidence="2 3">
    <name type="scientific">Candidatus Roizmanbacteria bacterium GW2011_GWB1_40_7</name>
    <dbReference type="NCBI Taxonomy" id="1618482"/>
    <lineage>
        <taxon>Bacteria</taxon>
        <taxon>Candidatus Roizmaniibacteriota</taxon>
    </lineage>
</organism>
<name>A0A0G0TCX0_9BACT</name>
<keyword evidence="1" id="KW-0175">Coiled coil</keyword>
<evidence type="ECO:0000256" key="1">
    <source>
        <dbReference type="SAM" id="Coils"/>
    </source>
</evidence>
<protein>
    <recommendedName>
        <fullName evidence="4">DUF2130 domain-containing protein</fullName>
    </recommendedName>
</protein>
<dbReference type="Proteomes" id="UP000034664">
    <property type="component" value="Unassembled WGS sequence"/>
</dbReference>
<evidence type="ECO:0008006" key="4">
    <source>
        <dbReference type="Google" id="ProtNLM"/>
    </source>
</evidence>
<evidence type="ECO:0000313" key="2">
    <source>
        <dbReference type="EMBL" id="KKR72656.1"/>
    </source>
</evidence>
<dbReference type="AlphaFoldDB" id="A0A0G0TCX0"/>